<sequence>KDDDQKNKLPDKKQIVIGARSTSNSRTTSPLFKECKILSTNINLKIYDDFQAIASEDFLVFINNGLLNIVELEKMTILKIEIFSLLKDKPLQNIKLYVLENNYLVIRTMPDQDSNYNLNDNEKDPRYKFLKKLFNSSHNSYVPYDFIFFILNKHQNKILIRESFILENARQVLLFSDHYIYVRDRVFKRKYRKLKETVILEDTVDQIFVIDDLVYFRIGRAIYSTISPVSLTGLELSNISEKYMLLTDEKKYQIIDKSERIPVSTHTYNQNSKMFGNFLALFEQTTVNLIDLSSGFFKPRGALKVVKYQDMVTYLTCDGQNGLIFFVDDENSPRSVFLEQQQEVPEEPKSLNRKLPGNFKHEQVIDEKVVKCGQRGVKKLESKNEINSSVTQVVESSTDGVKDSPVKESPKEVKNTIQEKE</sequence>
<gene>
    <name evidence="2" type="ORF">M153_60020001263</name>
</gene>
<feature type="compositionally biased region" description="Polar residues" evidence="1">
    <location>
        <begin position="386"/>
        <end position="399"/>
    </location>
</feature>
<name>A0A0R0M247_9MICR</name>
<dbReference type="Proteomes" id="UP000051530">
    <property type="component" value="Unassembled WGS sequence"/>
</dbReference>
<keyword evidence="3" id="KW-1185">Reference proteome</keyword>
<accession>A0A0R0M247</accession>
<organism evidence="2 3">
    <name type="scientific">Pseudoloma neurophilia</name>
    <dbReference type="NCBI Taxonomy" id="146866"/>
    <lineage>
        <taxon>Eukaryota</taxon>
        <taxon>Fungi</taxon>
        <taxon>Fungi incertae sedis</taxon>
        <taxon>Microsporidia</taxon>
        <taxon>Pseudoloma</taxon>
    </lineage>
</organism>
<reference evidence="2 3" key="1">
    <citation type="submission" date="2015-07" db="EMBL/GenBank/DDBJ databases">
        <title>The genome of Pseudoloma neurophilia, a relevant intracellular parasite of the zebrafish.</title>
        <authorList>
            <person name="Ndikumana S."/>
            <person name="Pelin A."/>
            <person name="Sanders J."/>
            <person name="Corradi N."/>
        </authorList>
    </citation>
    <scope>NUCLEOTIDE SEQUENCE [LARGE SCALE GENOMIC DNA]</scope>
    <source>
        <strain evidence="2 3">MK1</strain>
    </source>
</reference>
<proteinExistence type="predicted"/>
<feature type="non-terminal residue" evidence="2">
    <location>
        <position position="1"/>
    </location>
</feature>
<evidence type="ECO:0000313" key="2">
    <source>
        <dbReference type="EMBL" id="KRH92443.1"/>
    </source>
</evidence>
<feature type="non-terminal residue" evidence="2">
    <location>
        <position position="421"/>
    </location>
</feature>
<feature type="region of interest" description="Disordered" evidence="1">
    <location>
        <begin position="386"/>
        <end position="421"/>
    </location>
</feature>
<dbReference type="AlphaFoldDB" id="A0A0R0M247"/>
<dbReference type="VEuPathDB" id="MicrosporidiaDB:M153_60020001263"/>
<evidence type="ECO:0000256" key="1">
    <source>
        <dbReference type="SAM" id="MobiDB-lite"/>
    </source>
</evidence>
<dbReference type="EMBL" id="LGUB01000925">
    <property type="protein sequence ID" value="KRH92443.1"/>
    <property type="molecule type" value="Genomic_DNA"/>
</dbReference>
<protein>
    <submittedName>
        <fullName evidence="2">Uncharacterized protein</fullName>
    </submittedName>
</protein>
<comment type="caution">
    <text evidence="2">The sequence shown here is derived from an EMBL/GenBank/DDBJ whole genome shotgun (WGS) entry which is preliminary data.</text>
</comment>
<feature type="compositionally biased region" description="Basic and acidic residues" evidence="1">
    <location>
        <begin position="400"/>
        <end position="421"/>
    </location>
</feature>
<evidence type="ECO:0000313" key="3">
    <source>
        <dbReference type="Proteomes" id="UP000051530"/>
    </source>
</evidence>